<sequence>MFKGLGYRSVKETKRSNDFGADLVMKMSAFVRPK</sequence>
<keyword evidence="2" id="KW-1185">Reference proteome</keyword>
<dbReference type="GO" id="GO:0004519">
    <property type="term" value="F:endonuclease activity"/>
    <property type="evidence" value="ECO:0007669"/>
    <property type="project" value="UniProtKB-KW"/>
</dbReference>
<keyword evidence="1" id="KW-0540">Nuclease</keyword>
<dbReference type="KEGG" id="scia:HUG15_21070"/>
<accession>A0A7T6Z7T6</accession>
<reference evidence="1 2" key="1">
    <citation type="submission" date="2020-06" db="EMBL/GenBank/DDBJ databases">
        <title>Genomic analysis of Salicibibacter sp. NKC5-3.</title>
        <authorList>
            <person name="Oh Y.J."/>
        </authorList>
    </citation>
    <scope>NUCLEOTIDE SEQUENCE [LARGE SCALE GENOMIC DNA]</scope>
    <source>
        <strain evidence="1 2">NKC5-3</strain>
    </source>
</reference>
<keyword evidence="1" id="KW-0255">Endonuclease</keyword>
<gene>
    <name evidence="1" type="ORF">HUG15_21070</name>
</gene>
<proteinExistence type="predicted"/>
<evidence type="ECO:0000313" key="2">
    <source>
        <dbReference type="Proteomes" id="UP000595823"/>
    </source>
</evidence>
<evidence type="ECO:0000313" key="1">
    <source>
        <dbReference type="EMBL" id="QQK78443.1"/>
    </source>
</evidence>
<dbReference type="EMBL" id="CP054705">
    <property type="protein sequence ID" value="QQK78443.1"/>
    <property type="molecule type" value="Genomic_DNA"/>
</dbReference>
<keyword evidence="1" id="KW-0378">Hydrolase</keyword>
<name>A0A7T6Z7T6_9BACI</name>
<dbReference type="AlphaFoldDB" id="A0A7T6Z7T6"/>
<dbReference type="Proteomes" id="UP000595823">
    <property type="component" value="Chromosome"/>
</dbReference>
<protein>
    <submittedName>
        <fullName evidence="1">Restriction endonuclease</fullName>
    </submittedName>
</protein>
<organism evidence="1 2">
    <name type="scientific">Salicibibacter cibarius</name>
    <dbReference type="NCBI Taxonomy" id="2743000"/>
    <lineage>
        <taxon>Bacteria</taxon>
        <taxon>Bacillati</taxon>
        <taxon>Bacillota</taxon>
        <taxon>Bacilli</taxon>
        <taxon>Bacillales</taxon>
        <taxon>Bacillaceae</taxon>
        <taxon>Salicibibacter</taxon>
    </lineage>
</organism>